<reference evidence="2 3" key="1">
    <citation type="submission" date="2021-01" db="EMBL/GenBank/DDBJ databases">
        <title>Whole genome shotgun sequence of Actinoplanes palleronii NBRC 14916.</title>
        <authorList>
            <person name="Komaki H."/>
            <person name="Tamura T."/>
        </authorList>
    </citation>
    <scope>NUCLEOTIDE SEQUENCE [LARGE SCALE GENOMIC DNA]</scope>
    <source>
        <strain evidence="2 3">NBRC 14916</strain>
    </source>
</reference>
<proteinExistence type="predicted"/>
<evidence type="ECO:0000256" key="1">
    <source>
        <dbReference type="SAM" id="Phobius"/>
    </source>
</evidence>
<accession>A0ABQ4BR78</accession>
<evidence type="ECO:0000313" key="2">
    <source>
        <dbReference type="EMBL" id="GIE73171.1"/>
    </source>
</evidence>
<name>A0ABQ4BR78_9ACTN</name>
<keyword evidence="1" id="KW-0472">Membrane</keyword>
<feature type="transmembrane region" description="Helical" evidence="1">
    <location>
        <begin position="46"/>
        <end position="68"/>
    </location>
</feature>
<dbReference type="Proteomes" id="UP000624709">
    <property type="component" value="Unassembled WGS sequence"/>
</dbReference>
<gene>
    <name evidence="2" type="ORF">Apa02nite_092790</name>
</gene>
<keyword evidence="3" id="KW-1185">Reference proteome</keyword>
<protein>
    <submittedName>
        <fullName evidence="2">Uncharacterized protein</fullName>
    </submittedName>
</protein>
<keyword evidence="1" id="KW-1133">Transmembrane helix</keyword>
<evidence type="ECO:0000313" key="3">
    <source>
        <dbReference type="Proteomes" id="UP000624709"/>
    </source>
</evidence>
<organism evidence="2 3">
    <name type="scientific">Actinoplanes palleronii</name>
    <dbReference type="NCBI Taxonomy" id="113570"/>
    <lineage>
        <taxon>Bacteria</taxon>
        <taxon>Bacillati</taxon>
        <taxon>Actinomycetota</taxon>
        <taxon>Actinomycetes</taxon>
        <taxon>Micromonosporales</taxon>
        <taxon>Micromonosporaceae</taxon>
        <taxon>Actinoplanes</taxon>
    </lineage>
</organism>
<comment type="caution">
    <text evidence="2">The sequence shown here is derived from an EMBL/GenBank/DDBJ whole genome shotgun (WGS) entry which is preliminary data.</text>
</comment>
<dbReference type="EMBL" id="BOMS01000165">
    <property type="protein sequence ID" value="GIE73171.1"/>
    <property type="molecule type" value="Genomic_DNA"/>
</dbReference>
<dbReference type="RefSeq" id="WP_203830803.1">
    <property type="nucleotide sequence ID" value="NZ_BOMS01000165.1"/>
</dbReference>
<sequence>MAPLPTWGGVNANDPRDLFAFAERPVGEHQPAQAVPEERPLWRARLIWTTAGMAALALVASGAVYGVARHTKNTVCTSITSIGANAVTPTGAVSLVASDGSLAEAGRILTDQANLLIFNRELEKAVHLLAADTARLRTVGDASTGPTNLPQLMALFQSVDEHFKQAQTECGLPAQGLLATGLGTAVTAEAKAVAAAGPIPAATPAPLPAPDYTASADELAAAANDVAQRQGELNDIRGDQGTSPADLAVARYELAAAKQHLADLKGDTLGTFHQALELRGARAYLASAREDLRQAKADEMATAADRAGARAVVLKWQNRVKELS</sequence>
<keyword evidence="1" id="KW-0812">Transmembrane</keyword>